<sequence>MGKWRVIRHRNVRRASNLDEVIEKARDVEDTLDQKAQERRIGKLSQSRVIRLVESQIRTIVRNIERSALIAGRFIKGNAPTRILIVGTMENGVIKLLSAGKGAKGTLSVIRVMKKGTLALYD</sequence>
<evidence type="ECO:0000313" key="2">
    <source>
        <dbReference type="Proteomes" id="UP001055811"/>
    </source>
</evidence>
<name>A0ACB8YUT9_CICIN</name>
<reference evidence="2" key="1">
    <citation type="journal article" date="2022" name="Mol. Ecol. Resour.">
        <title>The genomes of chicory, endive, great burdock and yacon provide insights into Asteraceae palaeo-polyploidization history and plant inulin production.</title>
        <authorList>
            <person name="Fan W."/>
            <person name="Wang S."/>
            <person name="Wang H."/>
            <person name="Wang A."/>
            <person name="Jiang F."/>
            <person name="Liu H."/>
            <person name="Zhao H."/>
            <person name="Xu D."/>
            <person name="Zhang Y."/>
        </authorList>
    </citation>
    <scope>NUCLEOTIDE SEQUENCE [LARGE SCALE GENOMIC DNA]</scope>
    <source>
        <strain evidence="2">cv. Punajuju</strain>
    </source>
</reference>
<gene>
    <name evidence="1" type="ORF">L2E82_47251</name>
</gene>
<keyword evidence="2" id="KW-1185">Reference proteome</keyword>
<dbReference type="Proteomes" id="UP001055811">
    <property type="component" value="Linkage Group LG09"/>
</dbReference>
<accession>A0ACB8YUT9</accession>
<dbReference type="EMBL" id="CM042017">
    <property type="protein sequence ID" value="KAI3689297.1"/>
    <property type="molecule type" value="Genomic_DNA"/>
</dbReference>
<evidence type="ECO:0000313" key="1">
    <source>
        <dbReference type="EMBL" id="KAI3689297.1"/>
    </source>
</evidence>
<organism evidence="1 2">
    <name type="scientific">Cichorium intybus</name>
    <name type="common">Chicory</name>
    <dbReference type="NCBI Taxonomy" id="13427"/>
    <lineage>
        <taxon>Eukaryota</taxon>
        <taxon>Viridiplantae</taxon>
        <taxon>Streptophyta</taxon>
        <taxon>Embryophyta</taxon>
        <taxon>Tracheophyta</taxon>
        <taxon>Spermatophyta</taxon>
        <taxon>Magnoliopsida</taxon>
        <taxon>eudicotyledons</taxon>
        <taxon>Gunneridae</taxon>
        <taxon>Pentapetalae</taxon>
        <taxon>asterids</taxon>
        <taxon>campanulids</taxon>
        <taxon>Asterales</taxon>
        <taxon>Asteraceae</taxon>
        <taxon>Cichorioideae</taxon>
        <taxon>Cichorieae</taxon>
        <taxon>Cichoriinae</taxon>
        <taxon>Cichorium</taxon>
    </lineage>
</organism>
<proteinExistence type="predicted"/>
<comment type="caution">
    <text evidence="1">The sequence shown here is derived from an EMBL/GenBank/DDBJ whole genome shotgun (WGS) entry which is preliminary data.</text>
</comment>
<reference evidence="1 2" key="2">
    <citation type="journal article" date="2022" name="Mol. Ecol. Resour.">
        <title>The genomes of chicory, endive, great burdock and yacon provide insights into Asteraceae paleo-polyploidization history and plant inulin production.</title>
        <authorList>
            <person name="Fan W."/>
            <person name="Wang S."/>
            <person name="Wang H."/>
            <person name="Wang A."/>
            <person name="Jiang F."/>
            <person name="Liu H."/>
            <person name="Zhao H."/>
            <person name="Xu D."/>
            <person name="Zhang Y."/>
        </authorList>
    </citation>
    <scope>NUCLEOTIDE SEQUENCE [LARGE SCALE GENOMIC DNA]</scope>
    <source>
        <strain evidence="2">cv. Punajuju</strain>
        <tissue evidence="1">Leaves</tissue>
    </source>
</reference>
<protein>
    <submittedName>
        <fullName evidence="1">Uncharacterized protein</fullName>
    </submittedName>
</protein>